<gene>
    <name evidence="7" type="ORF">H7I41_10210</name>
</gene>
<dbReference type="SUPFAM" id="SSF55031">
    <property type="entry name" value="Bacterial exopeptidase dimerisation domain"/>
    <property type="match status" value="1"/>
</dbReference>
<dbReference type="NCBIfam" id="NF005913">
    <property type="entry name" value="PRK07906.1"/>
    <property type="match status" value="1"/>
</dbReference>
<dbReference type="InterPro" id="IPR036264">
    <property type="entry name" value="Bact_exopeptidase_dim_dom"/>
</dbReference>
<dbReference type="Pfam" id="PF01546">
    <property type="entry name" value="Peptidase_M20"/>
    <property type="match status" value="1"/>
</dbReference>
<dbReference type="PANTHER" id="PTHR43808">
    <property type="entry name" value="ACETYLORNITHINE DEACETYLASE"/>
    <property type="match status" value="1"/>
</dbReference>
<keyword evidence="3" id="KW-0479">Metal-binding</keyword>
<comment type="cofactor">
    <cofactor evidence="1">
        <name>Zn(2+)</name>
        <dbReference type="ChEBI" id="CHEBI:29105"/>
    </cofactor>
</comment>
<comment type="similarity">
    <text evidence="2">Belongs to the peptidase M20A family.</text>
</comment>
<dbReference type="AlphaFoldDB" id="A0A9X2YM32"/>
<dbReference type="GO" id="GO:0046872">
    <property type="term" value="F:metal ion binding"/>
    <property type="evidence" value="ECO:0007669"/>
    <property type="project" value="UniProtKB-KW"/>
</dbReference>
<reference evidence="7" key="2">
    <citation type="journal article" date="2022" name="BMC Genomics">
        <title>Comparative genome analysis of mycobacteria focusing on tRNA and non-coding RNA.</title>
        <authorList>
            <person name="Behra P.R.K."/>
            <person name="Pettersson B.M.F."/>
            <person name="Ramesh M."/>
            <person name="Das S."/>
            <person name="Dasgupta S."/>
            <person name="Kirsebom L.A."/>
        </authorList>
    </citation>
    <scope>NUCLEOTIDE SEQUENCE</scope>
    <source>
        <strain evidence="7">DSM 44615</strain>
    </source>
</reference>
<dbReference type="Gene3D" id="3.30.70.360">
    <property type="match status" value="1"/>
</dbReference>
<dbReference type="InterPro" id="IPR001261">
    <property type="entry name" value="ArgE/DapE_CS"/>
</dbReference>
<feature type="domain" description="Peptidase M20 dimerisation" evidence="6">
    <location>
        <begin position="205"/>
        <end position="341"/>
    </location>
</feature>
<evidence type="ECO:0000256" key="4">
    <source>
        <dbReference type="ARBA" id="ARBA00022801"/>
    </source>
</evidence>
<dbReference type="SUPFAM" id="SSF53187">
    <property type="entry name" value="Zn-dependent exopeptidases"/>
    <property type="match status" value="1"/>
</dbReference>
<accession>A0A9X2YM32</accession>
<evidence type="ECO:0000259" key="6">
    <source>
        <dbReference type="Pfam" id="PF07687"/>
    </source>
</evidence>
<evidence type="ECO:0000256" key="2">
    <source>
        <dbReference type="ARBA" id="ARBA00006247"/>
    </source>
</evidence>
<reference evidence="7" key="1">
    <citation type="submission" date="2020-07" db="EMBL/GenBank/DDBJ databases">
        <authorList>
            <person name="Pettersson B.M.F."/>
            <person name="Behra P.R.K."/>
            <person name="Ramesh M."/>
            <person name="Das S."/>
            <person name="Dasgupta S."/>
            <person name="Kirsebom L.A."/>
        </authorList>
    </citation>
    <scope>NUCLEOTIDE SEQUENCE</scope>
    <source>
        <strain evidence="7">DSM 44615</strain>
    </source>
</reference>
<dbReference type="Proteomes" id="UP001140293">
    <property type="component" value="Unassembled WGS sequence"/>
</dbReference>
<organism evidence="7 8">
    <name type="scientific">[Mycobacterium] manitobense</name>
    <dbReference type="NCBI Taxonomy" id="190147"/>
    <lineage>
        <taxon>Bacteria</taxon>
        <taxon>Bacillati</taxon>
        <taxon>Actinomycetota</taxon>
        <taxon>Actinomycetes</taxon>
        <taxon>Mycobacteriales</taxon>
        <taxon>Mycobacteriaceae</taxon>
        <taxon>Mycolicibacterium</taxon>
    </lineage>
</organism>
<keyword evidence="4" id="KW-0378">Hydrolase</keyword>
<evidence type="ECO:0000313" key="8">
    <source>
        <dbReference type="Proteomes" id="UP001140293"/>
    </source>
</evidence>
<comment type="caution">
    <text evidence="7">The sequence shown here is derived from an EMBL/GenBank/DDBJ whole genome shotgun (WGS) entry which is preliminary data.</text>
</comment>
<dbReference type="EMBL" id="JACKSJ010000079">
    <property type="protein sequence ID" value="MCV7170289.1"/>
    <property type="molecule type" value="Genomic_DNA"/>
</dbReference>
<sequence length="447" mass="48575">MVTVTSAPDASHEVVELVSALIRFDTSNTGDPATTKGEEECARWVGQKLEEVGYKTEYVEAGAPGRGNVFARLPGADRSRGALMIHGHLDVVPAEPADWSVHPFSGAIEDGYVWGRGAVDMKDMCGMMIAVARHFKRAGIVPPRDLVFAFVSDEEHGGTYGAQWLIQHRPDLFEGVTEAIGEVGGFSLTVPRRDGGERRLYLIETAEKGLSWMRLSARARAGHGSMVHDDNAVTLIAEAVARLGRHRFPLVLTDTVEQFLSAVAEETGYTFDVDSPDLEGSIAKLGGIARIVGATLRDTANPTMLKAGYKANVIPATAEAVVDCRVLPGRKEAFEREVDELIGPHVTRTWERDLDSYETSFDGDLVDAMNAALLTLDPDARTVPYMLSGGTDAKAFAKLGIRCFGFAPLRLPPDLDFSALFHGVDERVPVDALEFGARVLEHFLEHC</sequence>
<dbReference type="InterPro" id="IPR050072">
    <property type="entry name" value="Peptidase_M20A"/>
</dbReference>
<dbReference type="Pfam" id="PF07687">
    <property type="entry name" value="M20_dimer"/>
    <property type="match status" value="1"/>
</dbReference>
<dbReference type="InterPro" id="IPR002933">
    <property type="entry name" value="Peptidase_M20"/>
</dbReference>
<dbReference type="PANTHER" id="PTHR43808:SF8">
    <property type="entry name" value="PEPTIDASE M20 DIMERISATION DOMAIN-CONTAINING PROTEIN"/>
    <property type="match status" value="1"/>
</dbReference>
<keyword evidence="8" id="KW-1185">Reference proteome</keyword>
<dbReference type="InterPro" id="IPR011650">
    <property type="entry name" value="Peptidase_M20_dimer"/>
</dbReference>
<dbReference type="RefSeq" id="WP_264012479.1">
    <property type="nucleotide sequence ID" value="NZ_JACKSJ010000079.1"/>
</dbReference>
<proteinExistence type="inferred from homology"/>
<evidence type="ECO:0000256" key="3">
    <source>
        <dbReference type="ARBA" id="ARBA00022723"/>
    </source>
</evidence>
<evidence type="ECO:0000256" key="1">
    <source>
        <dbReference type="ARBA" id="ARBA00001947"/>
    </source>
</evidence>
<dbReference type="Gene3D" id="1.10.150.900">
    <property type="match status" value="1"/>
</dbReference>
<name>A0A9X2YM32_9MYCO</name>
<evidence type="ECO:0000313" key="7">
    <source>
        <dbReference type="EMBL" id="MCV7170289.1"/>
    </source>
</evidence>
<evidence type="ECO:0000256" key="5">
    <source>
        <dbReference type="ARBA" id="ARBA00022833"/>
    </source>
</evidence>
<keyword evidence="5" id="KW-0862">Zinc</keyword>
<dbReference type="Gene3D" id="3.40.630.10">
    <property type="entry name" value="Zn peptidases"/>
    <property type="match status" value="1"/>
</dbReference>
<dbReference type="FunFam" id="1.10.150.900:FF:000002">
    <property type="entry name" value="M20/M25/M40 family peptidase"/>
    <property type="match status" value="1"/>
</dbReference>
<dbReference type="GO" id="GO:0016787">
    <property type="term" value="F:hydrolase activity"/>
    <property type="evidence" value="ECO:0007669"/>
    <property type="project" value="UniProtKB-KW"/>
</dbReference>
<dbReference type="CDD" id="cd05675">
    <property type="entry name" value="M20_yscS_like"/>
    <property type="match status" value="1"/>
</dbReference>
<dbReference type="PROSITE" id="PS00758">
    <property type="entry name" value="ARGE_DAPE_CPG2_1"/>
    <property type="match status" value="1"/>
</dbReference>
<protein>
    <submittedName>
        <fullName evidence="7">M20/M25/M40 family metallo-hydrolase</fullName>
    </submittedName>
</protein>